<dbReference type="STRING" id="1867952.MTBPR1_10097"/>
<organism evidence="2 3">
    <name type="scientific">Candidatus Terasakiella magnetica</name>
    <dbReference type="NCBI Taxonomy" id="1867952"/>
    <lineage>
        <taxon>Bacteria</taxon>
        <taxon>Pseudomonadati</taxon>
        <taxon>Pseudomonadota</taxon>
        <taxon>Alphaproteobacteria</taxon>
        <taxon>Rhodospirillales</taxon>
        <taxon>Terasakiellaceae</taxon>
        <taxon>Terasakiella</taxon>
    </lineage>
</organism>
<dbReference type="AlphaFoldDB" id="A0A1C3RC55"/>
<gene>
    <name evidence="2" type="ORF">MTBPR1_10097</name>
</gene>
<dbReference type="Gene3D" id="3.30.750.24">
    <property type="entry name" value="STAS domain"/>
    <property type="match status" value="1"/>
</dbReference>
<dbReference type="OrthoDB" id="7280289at2"/>
<sequence>MSDTFSIKVENGVAGLSLIPILDMSVAEELLMSFRECTTLSKDVTIDSEGVERISTPCVQVMLAASIDVEANGGKFSIKNTSSGFERGMRDLGLSEYLDNWSKN</sequence>
<dbReference type="InterPro" id="IPR058548">
    <property type="entry name" value="MlaB-like_STAS"/>
</dbReference>
<name>A0A1C3RC55_9PROT</name>
<accession>A0A1C3RC55</accession>
<evidence type="ECO:0000259" key="1">
    <source>
        <dbReference type="Pfam" id="PF13466"/>
    </source>
</evidence>
<protein>
    <recommendedName>
        <fullName evidence="1">MlaB-like STAS domain-containing protein</fullName>
    </recommendedName>
</protein>
<dbReference type="RefSeq" id="WP_069185589.1">
    <property type="nucleotide sequence ID" value="NZ_FLYE01000001.1"/>
</dbReference>
<proteinExistence type="predicted"/>
<dbReference type="EMBL" id="FLYE01000001">
    <property type="protein sequence ID" value="SCA54850.1"/>
    <property type="molecule type" value="Genomic_DNA"/>
</dbReference>
<dbReference type="SUPFAM" id="SSF52091">
    <property type="entry name" value="SpoIIaa-like"/>
    <property type="match status" value="1"/>
</dbReference>
<evidence type="ECO:0000313" key="2">
    <source>
        <dbReference type="EMBL" id="SCA54850.1"/>
    </source>
</evidence>
<feature type="domain" description="MlaB-like STAS" evidence="1">
    <location>
        <begin position="22"/>
        <end position="94"/>
    </location>
</feature>
<keyword evidence="3" id="KW-1185">Reference proteome</keyword>
<reference evidence="2 3" key="1">
    <citation type="submission" date="2016-07" db="EMBL/GenBank/DDBJ databases">
        <authorList>
            <person name="Lefevre C.T."/>
        </authorList>
    </citation>
    <scope>NUCLEOTIDE SEQUENCE [LARGE SCALE GENOMIC DNA]</scope>
    <source>
        <strain evidence="2">PR1</strain>
    </source>
</reference>
<dbReference type="InterPro" id="IPR036513">
    <property type="entry name" value="STAS_dom_sf"/>
</dbReference>
<dbReference type="Pfam" id="PF13466">
    <property type="entry name" value="STAS_2"/>
    <property type="match status" value="1"/>
</dbReference>
<dbReference type="Proteomes" id="UP000231658">
    <property type="component" value="Unassembled WGS sequence"/>
</dbReference>
<evidence type="ECO:0000313" key="3">
    <source>
        <dbReference type="Proteomes" id="UP000231658"/>
    </source>
</evidence>